<reference evidence="1 2" key="1">
    <citation type="journal article" date="2016" name="Nat. Commun.">
        <title>Thousands of microbial genomes shed light on interconnected biogeochemical processes in an aquifer system.</title>
        <authorList>
            <person name="Anantharaman K."/>
            <person name="Brown C.T."/>
            <person name="Hug L.A."/>
            <person name="Sharon I."/>
            <person name="Castelle C.J."/>
            <person name="Probst A.J."/>
            <person name="Thomas B.C."/>
            <person name="Singh A."/>
            <person name="Wilkins M.J."/>
            <person name="Karaoz U."/>
            <person name="Brodie E.L."/>
            <person name="Williams K.H."/>
            <person name="Hubbard S.S."/>
            <person name="Banfield J.F."/>
        </authorList>
    </citation>
    <scope>NUCLEOTIDE SEQUENCE [LARGE SCALE GENOMIC DNA]</scope>
</reference>
<dbReference type="STRING" id="1817824.A2751_01305"/>
<organism evidence="1 2">
    <name type="scientific">Candidatus Doudnabacteria bacterium RIFCSPHIGHO2_01_FULL_46_14</name>
    <dbReference type="NCBI Taxonomy" id="1817824"/>
    <lineage>
        <taxon>Bacteria</taxon>
        <taxon>Candidatus Doudnaibacteriota</taxon>
    </lineage>
</organism>
<dbReference type="Proteomes" id="UP000176864">
    <property type="component" value="Unassembled WGS sequence"/>
</dbReference>
<comment type="caution">
    <text evidence="1">The sequence shown here is derived from an EMBL/GenBank/DDBJ whole genome shotgun (WGS) entry which is preliminary data.</text>
</comment>
<evidence type="ECO:0000313" key="1">
    <source>
        <dbReference type="EMBL" id="OGE78815.1"/>
    </source>
</evidence>
<proteinExistence type="predicted"/>
<dbReference type="AlphaFoldDB" id="A0A1F5NMD1"/>
<accession>A0A1F5NMD1</accession>
<gene>
    <name evidence="1" type="ORF">A2751_01305</name>
</gene>
<evidence type="ECO:0000313" key="2">
    <source>
        <dbReference type="Proteomes" id="UP000176864"/>
    </source>
</evidence>
<protein>
    <submittedName>
        <fullName evidence="1">Uncharacterized protein</fullName>
    </submittedName>
</protein>
<name>A0A1F5NMD1_9BACT</name>
<dbReference type="EMBL" id="MFEK01000013">
    <property type="protein sequence ID" value="OGE78815.1"/>
    <property type="molecule type" value="Genomic_DNA"/>
</dbReference>
<sequence>MMVRYGINKKMTEEKHQCAKCGKMKSESVGIHRYEGDTYCCEVCCGDTSQDEHKQKTANACEFC</sequence>